<dbReference type="eggNOG" id="COG1434">
    <property type="taxonomic scope" value="Bacteria"/>
</dbReference>
<dbReference type="STRING" id="926567.TheveDRAFT_1261"/>
<reference evidence="3 4" key="1">
    <citation type="submission" date="2011-10" db="EMBL/GenBank/DDBJ databases">
        <title>The Noncontiguous Finished genome of Thermanaerovibrio velox DSM 12556.</title>
        <authorList>
            <consortium name="US DOE Joint Genome Institute (JGI-PGF)"/>
            <person name="Lucas S."/>
            <person name="Copeland A."/>
            <person name="Lapidus A."/>
            <person name="Glavina del Rio T."/>
            <person name="Dalin E."/>
            <person name="Tice H."/>
            <person name="Bruce D."/>
            <person name="Goodwin L."/>
            <person name="Pitluck S."/>
            <person name="Peters L."/>
            <person name="Mikhailova N."/>
            <person name="Teshima H."/>
            <person name="Kyrpides N."/>
            <person name="Mavromatis K."/>
            <person name="Ivanova N."/>
            <person name="Markowitz V."/>
            <person name="Cheng J.-F."/>
            <person name="Hugenholtz P."/>
            <person name="Woyke T."/>
            <person name="Wu D."/>
            <person name="Spring S."/>
            <person name="Brambilla E.-M."/>
            <person name="Klenk H.-P."/>
            <person name="Eisen J.A."/>
        </authorList>
    </citation>
    <scope>NUCLEOTIDE SEQUENCE [LARGE SCALE GENOMIC DNA]</scope>
    <source>
        <strain evidence="3 4">DSM 12556</strain>
    </source>
</reference>
<dbReference type="InterPro" id="IPR051599">
    <property type="entry name" value="Cell_Envelope_Assoc"/>
</dbReference>
<evidence type="ECO:0000259" key="2">
    <source>
        <dbReference type="Pfam" id="PF02698"/>
    </source>
</evidence>
<protein>
    <recommendedName>
        <fullName evidence="2">DUF218 domain-containing protein</fullName>
    </recommendedName>
</protein>
<gene>
    <name evidence="3" type="ORF">TheveDRAFT_1261</name>
</gene>
<dbReference type="AlphaFoldDB" id="H0UN96"/>
<evidence type="ECO:0000256" key="1">
    <source>
        <dbReference type="SAM" id="Phobius"/>
    </source>
</evidence>
<dbReference type="Gene3D" id="3.40.50.620">
    <property type="entry name" value="HUPs"/>
    <property type="match status" value="1"/>
</dbReference>
<keyword evidence="1" id="KW-0812">Transmembrane</keyword>
<dbReference type="InterPro" id="IPR003848">
    <property type="entry name" value="DUF218"/>
</dbReference>
<dbReference type="PANTHER" id="PTHR30336:SF4">
    <property type="entry name" value="ENVELOPE BIOGENESIS FACTOR ELYC"/>
    <property type="match status" value="1"/>
</dbReference>
<sequence>MSKIFFIYKLVGSFVVPPGLFVLLFLLISLQALRTPRRIKLAAVAAVTGLLIYSSSCDWSSRLITGPLEDMYQQGEELPEGDTMIVVLGGGVRYDRDLTPFEMGTYTATRVLAAYRLATKTGWPILCCGGNPRSNPDPSFSEARLMADTLRDMGVDRVFEEGRSRTTKENLSNAYPMLKRLGIRNVVLVTNAFHMPRSMYAAKRTLTGIRVYPYPAGRLTDRSPPRSHELPS</sequence>
<accession>H0UN96</accession>
<dbReference type="PANTHER" id="PTHR30336">
    <property type="entry name" value="INNER MEMBRANE PROTEIN, PROBABLE PERMEASE"/>
    <property type="match status" value="1"/>
</dbReference>
<feature type="transmembrane region" description="Helical" evidence="1">
    <location>
        <begin position="6"/>
        <end position="27"/>
    </location>
</feature>
<keyword evidence="4" id="KW-1185">Reference proteome</keyword>
<proteinExistence type="predicted"/>
<dbReference type="RefSeq" id="WP_006583875.1">
    <property type="nucleotide sequence ID" value="NZ_CM001377.1"/>
</dbReference>
<dbReference type="Proteomes" id="UP000005730">
    <property type="component" value="Chromosome"/>
</dbReference>
<feature type="domain" description="DUF218" evidence="2">
    <location>
        <begin position="84"/>
        <end position="221"/>
    </location>
</feature>
<dbReference type="GO" id="GO:0000270">
    <property type="term" value="P:peptidoglycan metabolic process"/>
    <property type="evidence" value="ECO:0007669"/>
    <property type="project" value="TreeGrafter"/>
</dbReference>
<name>H0UN96_9BACT</name>
<dbReference type="GO" id="GO:0005886">
    <property type="term" value="C:plasma membrane"/>
    <property type="evidence" value="ECO:0007669"/>
    <property type="project" value="TreeGrafter"/>
</dbReference>
<dbReference type="CDD" id="cd06259">
    <property type="entry name" value="YdcF-like"/>
    <property type="match status" value="1"/>
</dbReference>
<dbReference type="Pfam" id="PF02698">
    <property type="entry name" value="DUF218"/>
    <property type="match status" value="1"/>
</dbReference>
<dbReference type="InterPro" id="IPR014729">
    <property type="entry name" value="Rossmann-like_a/b/a_fold"/>
</dbReference>
<dbReference type="EMBL" id="CM001377">
    <property type="protein sequence ID" value="EHM10381.1"/>
    <property type="molecule type" value="Genomic_DNA"/>
</dbReference>
<keyword evidence="1" id="KW-0472">Membrane</keyword>
<dbReference type="GO" id="GO:0043164">
    <property type="term" value="P:Gram-negative-bacterium-type cell wall biogenesis"/>
    <property type="evidence" value="ECO:0007669"/>
    <property type="project" value="TreeGrafter"/>
</dbReference>
<evidence type="ECO:0000313" key="4">
    <source>
        <dbReference type="Proteomes" id="UP000005730"/>
    </source>
</evidence>
<dbReference type="HOGENOM" id="CLU_053514_1_1_0"/>
<organism evidence="3 4">
    <name type="scientific">Thermanaerovibrio velox DSM 12556</name>
    <dbReference type="NCBI Taxonomy" id="926567"/>
    <lineage>
        <taxon>Bacteria</taxon>
        <taxon>Thermotogati</taxon>
        <taxon>Synergistota</taxon>
        <taxon>Synergistia</taxon>
        <taxon>Synergistales</taxon>
        <taxon>Synergistaceae</taxon>
        <taxon>Thermanaerovibrio</taxon>
    </lineage>
</organism>
<keyword evidence="1" id="KW-1133">Transmembrane helix</keyword>
<evidence type="ECO:0000313" key="3">
    <source>
        <dbReference type="EMBL" id="EHM10381.1"/>
    </source>
</evidence>